<proteinExistence type="predicted"/>
<sequence>MGDPQGRLGFQPIPPNEIPASVPFRLVLARTDELAVWMTNVSVYSSGMTFSVEASPRNGGRFLGMYGFGKPEAGHTPPMLFGIEDSAGTIVTNLPKTRSGLQPHGGGGGPAHQVMRFSLAPLPAPGTMGVYFAWPHFGIEEVRFDVDITAIHDAVADVVTLWPSGESAPLDRVDPSKWTTPEIEIPPGGWCESAAAEQKPPPTDPGGPRRINFTGH</sequence>
<dbReference type="EMBL" id="JARXVC010000028">
    <property type="protein sequence ID" value="MDH6284851.1"/>
    <property type="molecule type" value="Genomic_DNA"/>
</dbReference>
<reference evidence="2 3" key="1">
    <citation type="submission" date="2023-04" db="EMBL/GenBank/DDBJ databases">
        <title>Forest soil microbial communities from Buena Vista Peninsula, Colon Province, Panama.</title>
        <authorList>
            <person name="Bouskill N."/>
        </authorList>
    </citation>
    <scope>NUCLEOTIDE SEQUENCE [LARGE SCALE GENOMIC DNA]</scope>
    <source>
        <strain evidence="2 3">CFH S0262</strain>
    </source>
</reference>
<evidence type="ECO:0000313" key="3">
    <source>
        <dbReference type="Proteomes" id="UP001160334"/>
    </source>
</evidence>
<feature type="region of interest" description="Disordered" evidence="1">
    <location>
        <begin position="172"/>
        <end position="216"/>
    </location>
</feature>
<organism evidence="2 3">
    <name type="scientific">Prescottella agglutinans</name>
    <dbReference type="NCBI Taxonomy" id="1644129"/>
    <lineage>
        <taxon>Bacteria</taxon>
        <taxon>Bacillati</taxon>
        <taxon>Actinomycetota</taxon>
        <taxon>Actinomycetes</taxon>
        <taxon>Mycobacteriales</taxon>
        <taxon>Nocardiaceae</taxon>
        <taxon>Prescottella</taxon>
    </lineage>
</organism>
<dbReference type="RefSeq" id="WP_280764034.1">
    <property type="nucleotide sequence ID" value="NZ_JARXVC010000028.1"/>
</dbReference>
<keyword evidence="3" id="KW-1185">Reference proteome</keyword>
<comment type="caution">
    <text evidence="2">The sequence shown here is derived from an EMBL/GenBank/DDBJ whole genome shotgun (WGS) entry which is preliminary data.</text>
</comment>
<evidence type="ECO:0000256" key="1">
    <source>
        <dbReference type="SAM" id="MobiDB-lite"/>
    </source>
</evidence>
<name>A0ABT6MKK3_9NOCA</name>
<evidence type="ECO:0000313" key="2">
    <source>
        <dbReference type="EMBL" id="MDH6284851.1"/>
    </source>
</evidence>
<gene>
    <name evidence="2" type="ORF">M2280_006114</name>
</gene>
<accession>A0ABT6MKK3</accession>
<dbReference type="Proteomes" id="UP001160334">
    <property type="component" value="Unassembled WGS sequence"/>
</dbReference>
<protein>
    <submittedName>
        <fullName evidence="2">Uncharacterized protein</fullName>
    </submittedName>
</protein>